<dbReference type="Proteomes" id="UP000184440">
    <property type="component" value="Unassembled WGS sequence"/>
</dbReference>
<dbReference type="Gene3D" id="3.20.20.140">
    <property type="entry name" value="Metal-dependent hydrolases"/>
    <property type="match status" value="1"/>
</dbReference>
<accession>A0A1M7JH69</accession>
<feature type="domain" description="Amidohydrolase-related" evidence="9">
    <location>
        <begin position="51"/>
        <end position="361"/>
    </location>
</feature>
<reference evidence="10 11" key="1">
    <citation type="submission" date="2016-11" db="EMBL/GenBank/DDBJ databases">
        <authorList>
            <person name="Jaros S."/>
            <person name="Januszkiewicz K."/>
            <person name="Wedrychowicz H."/>
        </authorList>
    </citation>
    <scope>NUCLEOTIDE SEQUENCE [LARGE SCALE GENOMIC DNA]</scope>
    <source>
        <strain evidence="10 11">DSM 46144</strain>
    </source>
</reference>
<name>A0A1M7JH69_9ACTN</name>
<evidence type="ECO:0000256" key="2">
    <source>
        <dbReference type="ARBA" id="ARBA00022723"/>
    </source>
</evidence>
<evidence type="ECO:0000256" key="3">
    <source>
        <dbReference type="ARBA" id="ARBA00022801"/>
    </source>
</evidence>
<dbReference type="EMBL" id="FRCS01000001">
    <property type="protein sequence ID" value="SHM52315.1"/>
    <property type="molecule type" value="Genomic_DNA"/>
</dbReference>
<gene>
    <name evidence="10" type="ORF">SAMN05443668_101797</name>
</gene>
<dbReference type="GO" id="GO:0046872">
    <property type="term" value="F:metal ion binding"/>
    <property type="evidence" value="ECO:0007669"/>
    <property type="project" value="UniProtKB-KW"/>
</dbReference>
<evidence type="ECO:0000259" key="9">
    <source>
        <dbReference type="Pfam" id="PF01979"/>
    </source>
</evidence>
<sequence>MTLLIGARVVTPSGVLDSGWVSVEGSTITDLGTGPAPGGAGPVVDLGGGWLLPGFVDLHVHGGGGHDFTTSADDLAAGVAFHASRGTTRTLISLVTAPVDALAEQLRWVADAVAAGSTVVGAHLEGPFLASARCGAQNPAHLIDPDAGALRKLLDAGRGTVRVVTVAPERPGGLELIDQLVAAGVVAAVGHTDADYATTLAAFERGASMVTHAFNGMRGVHHREPGPVPAALDAGVACELINDGVHVHPAAARLLLRRADRLVLVTDAIDATGVGDGTYVLGGQDVVVSDGQARLASNGSLAGSTLTMDAALRRAVTEVGMDIVDASAAASGTPARLIGLADRCGAIAPGLDADLVLLDDDLELARVLRQGAWLS</sequence>
<dbReference type="STRING" id="134849.SAMN05443668_101797"/>
<dbReference type="GO" id="GO:0006046">
    <property type="term" value="P:N-acetylglucosamine catabolic process"/>
    <property type="evidence" value="ECO:0007669"/>
    <property type="project" value="TreeGrafter"/>
</dbReference>
<evidence type="ECO:0000313" key="11">
    <source>
        <dbReference type="Proteomes" id="UP000184440"/>
    </source>
</evidence>
<feature type="active site" description="Proton donor/acceptor" evidence="6">
    <location>
        <position position="267"/>
    </location>
</feature>
<evidence type="ECO:0000256" key="4">
    <source>
        <dbReference type="ARBA" id="ARBA00023277"/>
    </source>
</evidence>
<dbReference type="RefSeq" id="WP_073251441.1">
    <property type="nucleotide sequence ID" value="NZ_FRCS01000001.1"/>
</dbReference>
<evidence type="ECO:0000256" key="6">
    <source>
        <dbReference type="PIRSR" id="PIRSR038994-1"/>
    </source>
</evidence>
<organism evidence="10 11">
    <name type="scientific">Cryptosporangium aurantiacum</name>
    <dbReference type="NCBI Taxonomy" id="134849"/>
    <lineage>
        <taxon>Bacteria</taxon>
        <taxon>Bacillati</taxon>
        <taxon>Actinomycetota</taxon>
        <taxon>Actinomycetes</taxon>
        <taxon>Cryptosporangiales</taxon>
        <taxon>Cryptosporangiaceae</taxon>
        <taxon>Cryptosporangium</taxon>
    </lineage>
</organism>
<dbReference type="Gene3D" id="2.30.40.10">
    <property type="entry name" value="Urease, subunit C, domain 1"/>
    <property type="match status" value="1"/>
</dbReference>
<evidence type="ECO:0000256" key="8">
    <source>
        <dbReference type="PIRSR" id="PIRSR038994-3"/>
    </source>
</evidence>
<dbReference type="SUPFAM" id="SSF51556">
    <property type="entry name" value="Metallo-dependent hydrolases"/>
    <property type="match status" value="1"/>
</dbReference>
<protein>
    <submittedName>
        <fullName evidence="10">N-acetylglucosamine 6-phosphate deacetylase</fullName>
    </submittedName>
</protein>
<dbReference type="InterPro" id="IPR006680">
    <property type="entry name" value="Amidohydro-rel"/>
</dbReference>
<keyword evidence="3 5" id="KW-0378">Hydrolase</keyword>
<dbReference type="OrthoDB" id="9776488at2"/>
<feature type="binding site" evidence="8">
    <location>
        <position position="212"/>
    </location>
    <ligand>
        <name>Zn(2+)</name>
        <dbReference type="ChEBI" id="CHEBI:29105"/>
    </ligand>
</feature>
<evidence type="ECO:0000313" key="10">
    <source>
        <dbReference type="EMBL" id="SHM52315.1"/>
    </source>
</evidence>
<feature type="binding site" evidence="8">
    <location>
        <position position="191"/>
    </location>
    <ligand>
        <name>Zn(2+)</name>
        <dbReference type="ChEBI" id="CHEBI:29105"/>
    </ligand>
</feature>
<dbReference type="NCBIfam" id="TIGR00221">
    <property type="entry name" value="nagA"/>
    <property type="match status" value="1"/>
</dbReference>
<dbReference type="AlphaFoldDB" id="A0A1M7JH69"/>
<dbReference type="PANTHER" id="PTHR11113:SF14">
    <property type="entry name" value="N-ACETYLGLUCOSAMINE-6-PHOSPHATE DEACETYLASE"/>
    <property type="match status" value="1"/>
</dbReference>
<keyword evidence="11" id="KW-1185">Reference proteome</keyword>
<evidence type="ECO:0000256" key="5">
    <source>
        <dbReference type="PIRNR" id="PIRNR038994"/>
    </source>
</evidence>
<dbReference type="InterPro" id="IPR011059">
    <property type="entry name" value="Metal-dep_hydrolase_composite"/>
</dbReference>
<feature type="binding site" evidence="8">
    <location>
        <position position="125"/>
    </location>
    <ligand>
        <name>Zn(2+)</name>
        <dbReference type="ChEBI" id="CHEBI:29105"/>
    </ligand>
</feature>
<comment type="cofactor">
    <cofactor evidence="8">
        <name>a divalent metal cation</name>
        <dbReference type="ChEBI" id="CHEBI:60240"/>
    </cofactor>
    <text evidence="8">Binds 1 divalent metal cation per subunit.</text>
</comment>
<dbReference type="CDD" id="cd00854">
    <property type="entry name" value="NagA"/>
    <property type="match status" value="1"/>
</dbReference>
<feature type="binding site" evidence="7">
    <location>
        <position position="223"/>
    </location>
    <ligand>
        <name>substrate</name>
    </ligand>
</feature>
<dbReference type="SUPFAM" id="SSF51338">
    <property type="entry name" value="Composite domain of metallo-dependent hydrolases"/>
    <property type="match status" value="1"/>
</dbReference>
<feature type="binding site" evidence="7">
    <location>
        <position position="136"/>
    </location>
    <ligand>
        <name>substrate</name>
    </ligand>
</feature>
<feature type="binding site" evidence="7">
    <location>
        <begin position="215"/>
        <end position="216"/>
    </location>
    <ligand>
        <name>substrate</name>
    </ligand>
</feature>
<dbReference type="InterPro" id="IPR032466">
    <property type="entry name" value="Metal_Hydrolase"/>
</dbReference>
<dbReference type="GO" id="GO:0008448">
    <property type="term" value="F:N-acetylglucosamine-6-phosphate deacetylase activity"/>
    <property type="evidence" value="ECO:0007669"/>
    <property type="project" value="InterPro"/>
</dbReference>
<evidence type="ECO:0000256" key="7">
    <source>
        <dbReference type="PIRSR" id="PIRSR038994-2"/>
    </source>
</evidence>
<dbReference type="PIRSF" id="PIRSF038994">
    <property type="entry name" value="NagA"/>
    <property type="match status" value="1"/>
</dbReference>
<proteinExistence type="inferred from homology"/>
<feature type="binding site" evidence="7">
    <location>
        <begin position="301"/>
        <end position="303"/>
    </location>
    <ligand>
        <name>substrate</name>
    </ligand>
</feature>
<dbReference type="InterPro" id="IPR003764">
    <property type="entry name" value="GlcNAc_6-P_deAcase"/>
</dbReference>
<feature type="binding site" evidence="7">
    <location>
        <position position="246"/>
    </location>
    <ligand>
        <name>substrate</name>
    </ligand>
</feature>
<keyword evidence="4 5" id="KW-0119">Carbohydrate metabolism</keyword>
<keyword evidence="2 8" id="KW-0479">Metal-binding</keyword>
<dbReference type="PANTHER" id="PTHR11113">
    <property type="entry name" value="N-ACETYLGLUCOSAMINE-6-PHOSPHATE DEACETYLASE"/>
    <property type="match status" value="1"/>
</dbReference>
<evidence type="ECO:0000256" key="1">
    <source>
        <dbReference type="ARBA" id="ARBA00010716"/>
    </source>
</evidence>
<comment type="similarity">
    <text evidence="1 5">Belongs to the metallo-dependent hydrolases superfamily. NagA family.</text>
</comment>
<dbReference type="Pfam" id="PF01979">
    <property type="entry name" value="Amidohydro_1"/>
    <property type="match status" value="1"/>
</dbReference>